<sequence length="157" mass="17257">MWLVDKGITLTKKLSNTINIITLPSAQYKSIDLSNRELNETAASAIFEMIEYYEATNELDISSNPIGMTHRGWVSCNYIIGHSQELQVLNAEGNPISKMSADNLGSALSTSSLHTLKLEHWGLRGSPLSNLKEIDGDEDTEDRIRSSTAKNSSQNSG</sequence>
<dbReference type="InterPro" id="IPR032675">
    <property type="entry name" value="LRR_dom_sf"/>
</dbReference>
<keyword evidence="5" id="KW-1185">Reference proteome</keyword>
<feature type="compositionally biased region" description="Polar residues" evidence="3">
    <location>
        <begin position="146"/>
        <end position="157"/>
    </location>
</feature>
<dbReference type="AlphaFoldDB" id="A0A1A9ZH83"/>
<dbReference type="VEuPathDB" id="VectorBase:GPAI014630"/>
<keyword evidence="2" id="KW-0677">Repeat</keyword>
<feature type="region of interest" description="Disordered" evidence="3">
    <location>
        <begin position="131"/>
        <end position="157"/>
    </location>
</feature>
<dbReference type="Gene3D" id="3.80.10.10">
    <property type="entry name" value="Ribonuclease Inhibitor"/>
    <property type="match status" value="1"/>
</dbReference>
<name>A0A1A9ZH83_GLOPL</name>
<accession>A0A1A9ZH83</accession>
<protein>
    <submittedName>
        <fullName evidence="4">Uncharacterized protein</fullName>
    </submittedName>
</protein>
<dbReference type="PANTHER" id="PTHR24112">
    <property type="entry name" value="LEUCINE-RICH REPEAT, ISOFORM F-RELATED"/>
    <property type="match status" value="1"/>
</dbReference>
<reference evidence="5" key="1">
    <citation type="submission" date="2014-03" db="EMBL/GenBank/DDBJ databases">
        <authorList>
            <person name="Aksoy S."/>
            <person name="Warren W."/>
            <person name="Wilson R.K."/>
        </authorList>
    </citation>
    <scope>NUCLEOTIDE SEQUENCE [LARGE SCALE GENOMIC DNA]</scope>
    <source>
        <strain evidence="5">IAEA</strain>
    </source>
</reference>
<evidence type="ECO:0000313" key="5">
    <source>
        <dbReference type="Proteomes" id="UP000092445"/>
    </source>
</evidence>
<dbReference type="EnsemblMetazoa" id="GPAI014630-RA">
    <property type="protein sequence ID" value="GPAI014630-PA"/>
    <property type="gene ID" value="GPAI014630"/>
</dbReference>
<dbReference type="SUPFAM" id="SSF52047">
    <property type="entry name" value="RNI-like"/>
    <property type="match status" value="1"/>
</dbReference>
<organism evidence="4 5">
    <name type="scientific">Glossina pallidipes</name>
    <name type="common">Tsetse fly</name>
    <dbReference type="NCBI Taxonomy" id="7398"/>
    <lineage>
        <taxon>Eukaryota</taxon>
        <taxon>Metazoa</taxon>
        <taxon>Ecdysozoa</taxon>
        <taxon>Arthropoda</taxon>
        <taxon>Hexapoda</taxon>
        <taxon>Insecta</taxon>
        <taxon>Pterygota</taxon>
        <taxon>Neoptera</taxon>
        <taxon>Endopterygota</taxon>
        <taxon>Diptera</taxon>
        <taxon>Brachycera</taxon>
        <taxon>Muscomorpha</taxon>
        <taxon>Hippoboscoidea</taxon>
        <taxon>Glossinidae</taxon>
        <taxon>Glossina</taxon>
    </lineage>
</organism>
<proteinExistence type="predicted"/>
<evidence type="ECO:0000256" key="1">
    <source>
        <dbReference type="ARBA" id="ARBA00022614"/>
    </source>
</evidence>
<dbReference type="PANTHER" id="PTHR24112:SF9">
    <property type="entry name" value="PROTEIN PHOSPHATASE 1 REGULATORY SUBUNIT 37"/>
    <property type="match status" value="1"/>
</dbReference>
<reference evidence="4" key="2">
    <citation type="submission" date="2020-05" db="UniProtKB">
        <authorList>
            <consortium name="EnsemblMetazoa"/>
        </authorList>
    </citation>
    <scope>IDENTIFICATION</scope>
    <source>
        <strain evidence="4">IAEA</strain>
    </source>
</reference>
<dbReference type="InterPro" id="IPR051279">
    <property type="entry name" value="PP1-Reg/Actin-Interact_Protein"/>
</dbReference>
<evidence type="ECO:0000313" key="4">
    <source>
        <dbReference type="EnsemblMetazoa" id="GPAI014630-PA"/>
    </source>
</evidence>
<dbReference type="Proteomes" id="UP000092445">
    <property type="component" value="Unassembled WGS sequence"/>
</dbReference>
<evidence type="ECO:0000256" key="3">
    <source>
        <dbReference type="SAM" id="MobiDB-lite"/>
    </source>
</evidence>
<keyword evidence="1" id="KW-0433">Leucine-rich repeat</keyword>
<evidence type="ECO:0000256" key="2">
    <source>
        <dbReference type="ARBA" id="ARBA00022737"/>
    </source>
</evidence>